<name>A0AAW4FHK7_9HYPH</name>
<evidence type="ECO:0000259" key="1">
    <source>
        <dbReference type="Pfam" id="PF19889"/>
    </source>
</evidence>
<evidence type="ECO:0000313" key="2">
    <source>
        <dbReference type="EMBL" id="MBM3091598.1"/>
    </source>
</evidence>
<dbReference type="EMBL" id="WXFA01000006">
    <property type="protein sequence ID" value="MBM3091598.1"/>
    <property type="molecule type" value="Genomic_DNA"/>
</dbReference>
<organism evidence="2 3">
    <name type="scientific">Ensifer canadensis</name>
    <dbReference type="NCBI Taxonomy" id="555315"/>
    <lineage>
        <taxon>Bacteria</taxon>
        <taxon>Pseudomonadati</taxon>
        <taxon>Pseudomonadota</taxon>
        <taxon>Alphaproteobacteria</taxon>
        <taxon>Hyphomicrobiales</taxon>
        <taxon>Rhizobiaceae</taxon>
        <taxon>Sinorhizobium/Ensifer group</taxon>
        <taxon>Ensifer</taxon>
    </lineage>
</organism>
<gene>
    <name evidence="2" type="ORF">GFB56_12305</name>
</gene>
<reference evidence="2 3" key="1">
    <citation type="submission" date="2020-01" db="EMBL/GenBank/DDBJ databases">
        <title>Draft genome assembly of Ensifer adhaerens T173.</title>
        <authorList>
            <person name="Craig J.E."/>
            <person name="Stinchcombe J.R."/>
        </authorList>
    </citation>
    <scope>NUCLEOTIDE SEQUENCE [LARGE SCALE GENOMIC DNA]</scope>
    <source>
        <strain evidence="2 3">T173</strain>
    </source>
</reference>
<comment type="caution">
    <text evidence="2">The sequence shown here is derived from an EMBL/GenBank/DDBJ whole genome shotgun (WGS) entry which is preliminary data.</text>
</comment>
<dbReference type="RefSeq" id="WP_203527974.1">
    <property type="nucleotide sequence ID" value="NZ_CP083370.1"/>
</dbReference>
<dbReference type="Pfam" id="PF19889">
    <property type="entry name" value="DUF6362"/>
    <property type="match status" value="1"/>
</dbReference>
<sequence>MNTLRVLPDNERRYFIVRSSSPDYVQEAVTAYSSDNDEQPRFRPTPYDVSDCLTALAWVRHLDRAEWRIIWWRSFGLSFGVIGKQIGRSDETARKRYENAITDAWIAANKS</sequence>
<protein>
    <recommendedName>
        <fullName evidence="1">DUF6362 domain-containing protein</fullName>
    </recommendedName>
</protein>
<dbReference type="Proteomes" id="UP000744980">
    <property type="component" value="Unassembled WGS sequence"/>
</dbReference>
<proteinExistence type="predicted"/>
<dbReference type="InterPro" id="IPR045942">
    <property type="entry name" value="DUF6362"/>
</dbReference>
<feature type="domain" description="DUF6362" evidence="1">
    <location>
        <begin position="7"/>
        <end position="102"/>
    </location>
</feature>
<accession>A0AAW4FHK7</accession>
<dbReference type="AlphaFoldDB" id="A0AAW4FHK7"/>
<evidence type="ECO:0000313" key="3">
    <source>
        <dbReference type="Proteomes" id="UP000744980"/>
    </source>
</evidence>
<keyword evidence="3" id="KW-1185">Reference proteome</keyword>